<protein>
    <submittedName>
        <fullName evidence="1">Protein CHROMATIN REMODELING 20</fullName>
    </submittedName>
</protein>
<organism evidence="1 2">
    <name type="scientific">Camellia lanceoleosa</name>
    <dbReference type="NCBI Taxonomy" id="1840588"/>
    <lineage>
        <taxon>Eukaryota</taxon>
        <taxon>Viridiplantae</taxon>
        <taxon>Streptophyta</taxon>
        <taxon>Embryophyta</taxon>
        <taxon>Tracheophyta</taxon>
        <taxon>Spermatophyta</taxon>
        <taxon>Magnoliopsida</taxon>
        <taxon>eudicotyledons</taxon>
        <taxon>Gunneridae</taxon>
        <taxon>Pentapetalae</taxon>
        <taxon>asterids</taxon>
        <taxon>Ericales</taxon>
        <taxon>Theaceae</taxon>
        <taxon>Camellia</taxon>
    </lineage>
</organism>
<comment type="caution">
    <text evidence="1">The sequence shown here is derived from an EMBL/GenBank/DDBJ whole genome shotgun (WGS) entry which is preliminary data.</text>
</comment>
<accession>A0ACC0J577</accession>
<reference evidence="1 2" key="1">
    <citation type="journal article" date="2022" name="Plant J.">
        <title>Chromosome-level genome of Camellia lanceoleosa provides a valuable resource for understanding genome evolution and self-incompatibility.</title>
        <authorList>
            <person name="Gong W."/>
            <person name="Xiao S."/>
            <person name="Wang L."/>
            <person name="Liao Z."/>
            <person name="Chang Y."/>
            <person name="Mo W."/>
            <person name="Hu G."/>
            <person name="Li W."/>
            <person name="Zhao G."/>
            <person name="Zhu H."/>
            <person name="Hu X."/>
            <person name="Ji K."/>
            <person name="Xiang X."/>
            <person name="Song Q."/>
            <person name="Yuan D."/>
            <person name="Jin S."/>
            <person name="Zhang L."/>
        </authorList>
    </citation>
    <scope>NUCLEOTIDE SEQUENCE [LARGE SCALE GENOMIC DNA]</scope>
    <source>
        <strain evidence="1">SQ_2022a</strain>
    </source>
</reference>
<dbReference type="EMBL" id="CM045758">
    <property type="protein sequence ID" value="KAI8032898.1"/>
    <property type="molecule type" value="Genomic_DNA"/>
</dbReference>
<proteinExistence type="predicted"/>
<gene>
    <name evidence="1" type="ORF">LOK49_LG01G02924</name>
</gene>
<name>A0ACC0J577_9ERIC</name>
<evidence type="ECO:0000313" key="2">
    <source>
        <dbReference type="Proteomes" id="UP001060215"/>
    </source>
</evidence>
<sequence>MADSGNNLTPIPGNRLPGQGYRDWNRVHPMFPRPQNPPPIQERITGRPLGLTTSFPISPLSPMELGVLNEMARVINGRPRQYIPQPPPSFPLRYSTPSPTSYLPLSTTTVNKSSDSSYFFFIICFFILDWWNDLLRENNYKDVDNSGKMVLLLDILTMSSAVGDKALVFSQSLSTLDLIELYLSKLTRHGKKGKCWKRGKDWYRLDGRTEGSERQKLVERFNEPSNRRVKCTLISTRAGSLGINLYAANRVIIVNGSWNPTYDLQAIYQVWRYGQMKPVFAYRLMAHGTMEEKIYKRQVTKEGLAARVVDRQQIHRTISKEEMLHLFDFGDDENPDSLPDLVEENGHATKQINGEFTGQTLPKDIRLSDNPIADPGKGGIPRFVLIACLAKVEMLNGSEVSPRERKDSEIRHQTPVL</sequence>
<evidence type="ECO:0000313" key="1">
    <source>
        <dbReference type="EMBL" id="KAI8032898.1"/>
    </source>
</evidence>
<keyword evidence="2" id="KW-1185">Reference proteome</keyword>
<dbReference type="Proteomes" id="UP001060215">
    <property type="component" value="Chromosome 1"/>
</dbReference>